<dbReference type="SUPFAM" id="SSF103088">
    <property type="entry name" value="OmpA-like"/>
    <property type="match status" value="1"/>
</dbReference>
<dbReference type="InterPro" id="IPR006665">
    <property type="entry name" value="OmpA-like"/>
</dbReference>
<evidence type="ECO:0000313" key="9">
    <source>
        <dbReference type="Proteomes" id="UP000598271"/>
    </source>
</evidence>
<protein>
    <recommendedName>
        <fullName evidence="7">OmpA-like domain-containing protein</fullName>
    </recommendedName>
</protein>
<evidence type="ECO:0000256" key="2">
    <source>
        <dbReference type="ARBA" id="ARBA00023136"/>
    </source>
</evidence>
<keyword evidence="6" id="KW-0732">Signal</keyword>
<dbReference type="EMBL" id="BMXF01000002">
    <property type="protein sequence ID" value="GHB69660.1"/>
    <property type="molecule type" value="Genomic_DNA"/>
</dbReference>
<dbReference type="Proteomes" id="UP000598271">
    <property type="component" value="Unassembled WGS sequence"/>
</dbReference>
<dbReference type="RefSeq" id="WP_189564685.1">
    <property type="nucleotide sequence ID" value="NZ_BMXF01000002.1"/>
</dbReference>
<evidence type="ECO:0000256" key="1">
    <source>
        <dbReference type="ARBA" id="ARBA00004442"/>
    </source>
</evidence>
<sequence length="407" mass="45973">MRKLSSLLLLLALGLRFQTTFGQITNSPYVEERYTRSIRILRVELTDRYTIIDMQYGDPALYQKFRMPELLGSGDLISFDPKSRLYKPGNTSKRFMFVKVEGIPESPGSMRVRSDELIDFRVYFERLDPGIEVFDLFEGPNPDETQYWNFYGIHIKNPPIKKPEPRPATPKPAEKPKPEVKPKVQEPVITEAPVQKKQPDKSTTPALVGLSGTIYDAKTREPIPASLTYLDGDDSVRMNLSSGEYRLGLNSKQNYSIVAGAKGYLSTSLDVSPADSSGATTLEHDFYLQPLAKGASVTLDKIYFATSKFELLPESFGELDELVTMLRENPSLKIRVEGHTDNLGDFDKNVELSRQRAEAVRDYLTKKGIVSDRIETQGYGPTRPVGKGNSESERRKNRRVEFVITEI</sequence>
<dbReference type="InterPro" id="IPR036737">
    <property type="entry name" value="OmpA-like_sf"/>
</dbReference>
<dbReference type="AlphaFoldDB" id="A0A8J3D9C7"/>
<dbReference type="PRINTS" id="PR01023">
    <property type="entry name" value="NAFLGMOTY"/>
</dbReference>
<name>A0A8J3D9C7_9BACT</name>
<evidence type="ECO:0000259" key="7">
    <source>
        <dbReference type="PROSITE" id="PS51123"/>
    </source>
</evidence>
<proteinExistence type="predicted"/>
<dbReference type="PANTHER" id="PTHR30329">
    <property type="entry name" value="STATOR ELEMENT OF FLAGELLAR MOTOR COMPLEX"/>
    <property type="match status" value="1"/>
</dbReference>
<keyword evidence="9" id="KW-1185">Reference proteome</keyword>
<dbReference type="Gene3D" id="3.30.1330.60">
    <property type="entry name" value="OmpA-like domain"/>
    <property type="match status" value="1"/>
</dbReference>
<dbReference type="InterPro" id="IPR050330">
    <property type="entry name" value="Bact_OuterMem_StrucFunc"/>
</dbReference>
<feature type="signal peptide" evidence="6">
    <location>
        <begin position="1"/>
        <end position="22"/>
    </location>
</feature>
<comment type="caution">
    <text evidence="8">The sequence shown here is derived from an EMBL/GenBank/DDBJ whole genome shotgun (WGS) entry which is preliminary data.</text>
</comment>
<dbReference type="PROSITE" id="PS51123">
    <property type="entry name" value="OMPA_2"/>
    <property type="match status" value="1"/>
</dbReference>
<comment type="subcellular location">
    <subcellularLocation>
        <location evidence="1">Cell outer membrane</location>
    </subcellularLocation>
</comment>
<feature type="region of interest" description="Disordered" evidence="5">
    <location>
        <begin position="159"/>
        <end position="205"/>
    </location>
</feature>
<evidence type="ECO:0000313" key="8">
    <source>
        <dbReference type="EMBL" id="GHB69660.1"/>
    </source>
</evidence>
<organism evidence="8 9">
    <name type="scientific">Persicitalea jodogahamensis</name>
    <dbReference type="NCBI Taxonomy" id="402147"/>
    <lineage>
        <taxon>Bacteria</taxon>
        <taxon>Pseudomonadati</taxon>
        <taxon>Bacteroidota</taxon>
        <taxon>Cytophagia</taxon>
        <taxon>Cytophagales</taxon>
        <taxon>Spirosomataceae</taxon>
        <taxon>Persicitalea</taxon>
    </lineage>
</organism>
<dbReference type="PANTHER" id="PTHR30329:SF21">
    <property type="entry name" value="LIPOPROTEIN YIAD-RELATED"/>
    <property type="match status" value="1"/>
</dbReference>
<keyword evidence="2 4" id="KW-0472">Membrane</keyword>
<gene>
    <name evidence="8" type="ORF">GCM10007390_24080</name>
</gene>
<dbReference type="InterPro" id="IPR006664">
    <property type="entry name" value="OMP_bac"/>
</dbReference>
<feature type="domain" description="OmpA-like" evidence="7">
    <location>
        <begin position="291"/>
        <end position="407"/>
    </location>
</feature>
<accession>A0A8J3D9C7</accession>
<evidence type="ECO:0000256" key="5">
    <source>
        <dbReference type="SAM" id="MobiDB-lite"/>
    </source>
</evidence>
<feature type="chain" id="PRO_5035197178" description="OmpA-like domain-containing protein" evidence="6">
    <location>
        <begin position="23"/>
        <end position="407"/>
    </location>
</feature>
<dbReference type="Pfam" id="PF00691">
    <property type="entry name" value="OmpA"/>
    <property type="match status" value="1"/>
</dbReference>
<reference evidence="8 9" key="1">
    <citation type="journal article" date="2014" name="Int. J. Syst. Evol. Microbiol.">
        <title>Complete genome sequence of Corynebacterium casei LMG S-19264T (=DSM 44701T), isolated from a smear-ripened cheese.</title>
        <authorList>
            <consortium name="US DOE Joint Genome Institute (JGI-PGF)"/>
            <person name="Walter F."/>
            <person name="Albersmeier A."/>
            <person name="Kalinowski J."/>
            <person name="Ruckert C."/>
        </authorList>
    </citation>
    <scope>NUCLEOTIDE SEQUENCE [LARGE SCALE GENOMIC DNA]</scope>
    <source>
        <strain evidence="8 9">KCTC 12866</strain>
    </source>
</reference>
<dbReference type="GO" id="GO:0009279">
    <property type="term" value="C:cell outer membrane"/>
    <property type="evidence" value="ECO:0007669"/>
    <property type="project" value="UniProtKB-SubCell"/>
</dbReference>
<keyword evidence="3" id="KW-0998">Cell outer membrane</keyword>
<dbReference type="PRINTS" id="PR01021">
    <property type="entry name" value="OMPADOMAIN"/>
</dbReference>
<dbReference type="Gene3D" id="2.60.40.1120">
    <property type="entry name" value="Carboxypeptidase-like, regulatory domain"/>
    <property type="match status" value="1"/>
</dbReference>
<evidence type="ECO:0000256" key="3">
    <source>
        <dbReference type="ARBA" id="ARBA00023237"/>
    </source>
</evidence>
<feature type="compositionally biased region" description="Basic and acidic residues" evidence="5">
    <location>
        <begin position="172"/>
        <end position="184"/>
    </location>
</feature>
<evidence type="ECO:0000256" key="6">
    <source>
        <dbReference type="SAM" id="SignalP"/>
    </source>
</evidence>
<evidence type="ECO:0000256" key="4">
    <source>
        <dbReference type="PROSITE-ProRule" id="PRU00473"/>
    </source>
</evidence>
<dbReference type="CDD" id="cd07185">
    <property type="entry name" value="OmpA_C-like"/>
    <property type="match status" value="1"/>
</dbReference>